<dbReference type="EMBL" id="LNIX01000001">
    <property type="protein sequence ID" value="OXA61362.1"/>
    <property type="molecule type" value="Genomic_DNA"/>
</dbReference>
<gene>
    <name evidence="2" type="ORF">Fcan01_00038</name>
</gene>
<feature type="region of interest" description="Disordered" evidence="1">
    <location>
        <begin position="425"/>
        <end position="451"/>
    </location>
</feature>
<evidence type="ECO:0000313" key="2">
    <source>
        <dbReference type="EMBL" id="OXA61362.1"/>
    </source>
</evidence>
<proteinExistence type="predicted"/>
<comment type="caution">
    <text evidence="2">The sequence shown here is derived from an EMBL/GenBank/DDBJ whole genome shotgun (WGS) entry which is preliminary data.</text>
</comment>
<dbReference type="AlphaFoldDB" id="A0A226EUU7"/>
<feature type="compositionally biased region" description="Polar residues" evidence="1">
    <location>
        <begin position="425"/>
        <end position="435"/>
    </location>
</feature>
<evidence type="ECO:0000256" key="1">
    <source>
        <dbReference type="SAM" id="MobiDB-lite"/>
    </source>
</evidence>
<name>A0A226EUU7_FOLCA</name>
<organism evidence="2 3">
    <name type="scientific">Folsomia candida</name>
    <name type="common">Springtail</name>
    <dbReference type="NCBI Taxonomy" id="158441"/>
    <lineage>
        <taxon>Eukaryota</taxon>
        <taxon>Metazoa</taxon>
        <taxon>Ecdysozoa</taxon>
        <taxon>Arthropoda</taxon>
        <taxon>Hexapoda</taxon>
        <taxon>Collembola</taxon>
        <taxon>Entomobryomorpha</taxon>
        <taxon>Isotomoidea</taxon>
        <taxon>Isotomidae</taxon>
        <taxon>Proisotominae</taxon>
        <taxon>Folsomia</taxon>
    </lineage>
</organism>
<protein>
    <submittedName>
        <fullName evidence="2">Uncharacterized protein</fullName>
    </submittedName>
</protein>
<dbReference type="Proteomes" id="UP000198287">
    <property type="component" value="Unassembled WGS sequence"/>
</dbReference>
<feature type="region of interest" description="Disordered" evidence="1">
    <location>
        <begin position="315"/>
        <end position="357"/>
    </location>
</feature>
<feature type="compositionally biased region" description="Polar residues" evidence="1">
    <location>
        <begin position="592"/>
        <end position="602"/>
    </location>
</feature>
<feature type="compositionally biased region" description="Polar residues" evidence="1">
    <location>
        <begin position="315"/>
        <end position="356"/>
    </location>
</feature>
<keyword evidence="3" id="KW-1185">Reference proteome</keyword>
<sequence>MSLEIISKIIPTLWKLLCTGYDASIQIPLLSLDTKMNLVSGTTTPLRDNLSAWPLLAQIFGSKEEKPGIASWMMNKATDPWNPDLSQTVPPSEEQMQVVNQVFEEFPSTTDDFDAPSFPCVCPTCRDFNVGEFSILQSSNADMLREQIGEDKIFEFLRIIKLEIEKVEEFEEFLRDNPSIKSVHAVEELTRQKFPEITNTFVDGIQFSRERLSKCYVEGDRNLERSARVLVGKWIRLDLPDRKFSTFSKLCPMKVLALFRTIASLPTMWQKFESQSIQKFYIFDAQEIDHVIMSGLLVPVQIALMEQFIRDCPSGRNSTNSASPPMTTNDHSHFTNTPQISTDINLPENDTAQSHHPQPILPMQYEEANLLVTNILGNQLVPRGSGEGIQIQISDQLIPMDTQPNYIFIPVERLDVAANNQEISSSVSDVGQNFHPTSPPGPSTSRRKIQKNSSKLAEFSTASMLSLTVENQEVKLGKISVPMKKWEKAVKAFDVQKYQSGNHADAMRGAGYVLYDTILDEDDKLNCTLTGGAPFKKLEEDKANAIFDGISYIRNSVISGQPIKKLTISEMEMVQKKVFSEHGSQMRLVIRGQQSDNPQTSVPKRPKRK</sequence>
<feature type="region of interest" description="Disordered" evidence="1">
    <location>
        <begin position="588"/>
        <end position="609"/>
    </location>
</feature>
<reference evidence="2 3" key="1">
    <citation type="submission" date="2015-12" db="EMBL/GenBank/DDBJ databases">
        <title>The genome of Folsomia candida.</title>
        <authorList>
            <person name="Faddeeva A."/>
            <person name="Derks M.F."/>
            <person name="Anvar Y."/>
            <person name="Smit S."/>
            <person name="Van Straalen N."/>
            <person name="Roelofs D."/>
        </authorList>
    </citation>
    <scope>NUCLEOTIDE SEQUENCE [LARGE SCALE GENOMIC DNA]</scope>
    <source>
        <strain evidence="2 3">VU population</strain>
        <tissue evidence="2">Whole body</tissue>
    </source>
</reference>
<evidence type="ECO:0000313" key="3">
    <source>
        <dbReference type="Proteomes" id="UP000198287"/>
    </source>
</evidence>
<accession>A0A226EUU7</accession>